<dbReference type="PANTHER" id="PTHR43461:SF1">
    <property type="entry name" value="TRANSMEMBRANE PROTEIN 256"/>
    <property type="match status" value="1"/>
</dbReference>
<evidence type="ECO:0000256" key="5">
    <source>
        <dbReference type="ARBA" id="ARBA00023136"/>
    </source>
</evidence>
<feature type="transmembrane region" description="Helical" evidence="6">
    <location>
        <begin position="118"/>
        <end position="138"/>
    </location>
</feature>
<protein>
    <submittedName>
        <fullName evidence="7">DUF423 domain-containing protein</fullName>
    </submittedName>
</protein>
<comment type="subcellular location">
    <subcellularLocation>
        <location evidence="1">Membrane</location>
        <topology evidence="1">Multi-pass membrane protein</topology>
    </subcellularLocation>
</comment>
<evidence type="ECO:0000313" key="7">
    <source>
        <dbReference type="EMBL" id="RRN45073.1"/>
    </source>
</evidence>
<dbReference type="Pfam" id="PF04241">
    <property type="entry name" value="DUF423"/>
    <property type="match status" value="1"/>
</dbReference>
<feature type="transmembrane region" description="Helical" evidence="6">
    <location>
        <begin position="60"/>
        <end position="78"/>
    </location>
</feature>
<dbReference type="AlphaFoldDB" id="A0A3R8MTW4"/>
<dbReference type="RefSeq" id="WP_125094504.1">
    <property type="nucleotide sequence ID" value="NZ_RRUE01000001.1"/>
</dbReference>
<name>A0A3R8MTW4_9BURK</name>
<keyword evidence="3 6" id="KW-0812">Transmembrane</keyword>
<evidence type="ECO:0000256" key="2">
    <source>
        <dbReference type="ARBA" id="ARBA00009694"/>
    </source>
</evidence>
<evidence type="ECO:0000313" key="8">
    <source>
        <dbReference type="Proteomes" id="UP000270261"/>
    </source>
</evidence>
<comment type="caution">
    <text evidence="7">The sequence shown here is derived from an EMBL/GenBank/DDBJ whole genome shotgun (WGS) entry which is preliminary data.</text>
</comment>
<comment type="similarity">
    <text evidence="2">Belongs to the UPF0382 family.</text>
</comment>
<keyword evidence="5 6" id="KW-0472">Membrane</keyword>
<dbReference type="PANTHER" id="PTHR43461">
    <property type="entry name" value="TRANSMEMBRANE PROTEIN 256"/>
    <property type="match status" value="1"/>
</dbReference>
<dbReference type="OrthoDB" id="9802121at2"/>
<keyword evidence="4 6" id="KW-1133">Transmembrane helix</keyword>
<feature type="transmembrane region" description="Helical" evidence="6">
    <location>
        <begin position="85"/>
        <end position="106"/>
    </location>
</feature>
<dbReference type="EMBL" id="RRUE01000001">
    <property type="protein sequence ID" value="RRN45073.1"/>
    <property type="molecule type" value="Genomic_DNA"/>
</dbReference>
<evidence type="ECO:0000256" key="1">
    <source>
        <dbReference type="ARBA" id="ARBA00004141"/>
    </source>
</evidence>
<evidence type="ECO:0000256" key="6">
    <source>
        <dbReference type="SAM" id="Phobius"/>
    </source>
</evidence>
<dbReference type="GO" id="GO:0005886">
    <property type="term" value="C:plasma membrane"/>
    <property type="evidence" value="ECO:0007669"/>
    <property type="project" value="TreeGrafter"/>
</dbReference>
<dbReference type="InterPro" id="IPR006696">
    <property type="entry name" value="DUF423"/>
</dbReference>
<evidence type="ECO:0000256" key="4">
    <source>
        <dbReference type="ARBA" id="ARBA00022989"/>
    </source>
</evidence>
<reference evidence="7 8" key="1">
    <citation type="submission" date="2018-11" db="EMBL/GenBank/DDBJ databases">
        <title>Genome sequencing of Lautropia sp. KCOM 2505 (= ChDC F240).</title>
        <authorList>
            <person name="Kook J.-K."/>
            <person name="Park S.-N."/>
            <person name="Lim Y.K."/>
        </authorList>
    </citation>
    <scope>NUCLEOTIDE SEQUENCE [LARGE SCALE GENOMIC DNA]</scope>
    <source>
        <strain evidence="7 8">KCOM 2505</strain>
    </source>
</reference>
<keyword evidence="8" id="KW-1185">Reference proteome</keyword>
<evidence type="ECO:0000256" key="3">
    <source>
        <dbReference type="ARBA" id="ARBA00022692"/>
    </source>
</evidence>
<proteinExistence type="inferred from homology"/>
<gene>
    <name evidence="7" type="ORF">EHV23_02110</name>
</gene>
<feature type="transmembrane region" description="Helical" evidence="6">
    <location>
        <begin position="20"/>
        <end position="40"/>
    </location>
</feature>
<accession>A0A3R8MTW4</accession>
<sequence>MESIAATRPKPPRQTHGLPWLGAGALFGAIAVGAGAYGSHALRAELAEPLLVMYETAVRYQMYHALALLAVGALGHVLSRRALTLAGSFFIAGILLFSGSLYALSLTGERPFPFMTPAGGICFILGWLTLAVAAMATARRH</sequence>
<organism evidence="7 8">
    <name type="scientific">Lautropia dentalis</name>
    <dbReference type="NCBI Taxonomy" id="2490857"/>
    <lineage>
        <taxon>Bacteria</taxon>
        <taxon>Pseudomonadati</taxon>
        <taxon>Pseudomonadota</taxon>
        <taxon>Betaproteobacteria</taxon>
        <taxon>Burkholderiales</taxon>
        <taxon>Burkholderiaceae</taxon>
        <taxon>Lautropia</taxon>
    </lineage>
</organism>
<dbReference type="Proteomes" id="UP000270261">
    <property type="component" value="Unassembled WGS sequence"/>
</dbReference>